<reference evidence="2" key="1">
    <citation type="submission" date="2020-11" db="EMBL/GenBank/DDBJ databases">
        <authorList>
            <consortium name="DOE Joint Genome Institute"/>
            <person name="Ahrendt S."/>
            <person name="Riley R."/>
            <person name="Andreopoulos W."/>
            <person name="Labutti K."/>
            <person name="Pangilinan J."/>
            <person name="Ruiz-Duenas F.J."/>
            <person name="Barrasa J.M."/>
            <person name="Sanchez-Garcia M."/>
            <person name="Camarero S."/>
            <person name="Miyauchi S."/>
            <person name="Serrano A."/>
            <person name="Linde D."/>
            <person name="Babiker R."/>
            <person name="Drula E."/>
            <person name="Ayuso-Fernandez I."/>
            <person name="Pacheco R."/>
            <person name="Padilla G."/>
            <person name="Ferreira P."/>
            <person name="Barriuso J."/>
            <person name="Kellner H."/>
            <person name="Castanera R."/>
            <person name="Alfaro M."/>
            <person name="Ramirez L."/>
            <person name="Pisabarro A.G."/>
            <person name="Kuo A."/>
            <person name="Tritt A."/>
            <person name="Lipzen A."/>
            <person name="He G."/>
            <person name="Yan M."/>
            <person name="Ng V."/>
            <person name="Cullen D."/>
            <person name="Martin F."/>
            <person name="Rosso M.-N."/>
            <person name="Henrissat B."/>
            <person name="Hibbett D."/>
            <person name="Martinez A.T."/>
            <person name="Grigoriev I.V."/>
        </authorList>
    </citation>
    <scope>NUCLEOTIDE SEQUENCE</scope>
    <source>
        <strain evidence="2">CBS 506.95</strain>
    </source>
</reference>
<accession>A0A9P6JM18</accession>
<feature type="region of interest" description="Disordered" evidence="1">
    <location>
        <begin position="404"/>
        <end position="526"/>
    </location>
</feature>
<sequence length="709" mass="76200">MSTPRSLKTADEEIKDDYRRVQPMRENGTTEQKKGYHAQPLFFLGLIRRRADWKKQNNGNWSKFNELEKIHLEKWVKETRGRPVIAPAEKPKKIAPRPIQKEAPPAKPKSSRPPALQGNAIAGPSKVNKVVYVRRTAPEVPSEGGNDMDVDGPKSFQELDQGSDIEILDAAPRPLTKTLKGAKKGGRGAKGRTDDDEEEDELDEDGDDDESEDEDESNPKGKGKAKGKGKGKKASRKWRAIEPAVEYDEPCTNCAETNNPCLKAERGIRACAMCHMQQHRCTQPAARKRSRKVKSKAEVEEAAAESDIVEITKPTGDTPKRFTRAAAKSKAKPTEENQKGDANERLDSIEANVLSLLRSVRGATGRVGGSSFEGRLTRLETAVDHISFLVGLICEEVGIEWEEQAGRGKDGDQTEEGDGEGETQQEGSQRDDEDDEMDGNKSAAAPKKAGPAATQLLTTEALEGDQSNAQPESGAPTVKVTPATPHSSQDIGSAATITGATPSDNASARQASNAENVSAMTPASGMPVVEAPQDLRISTMMAQGSTPVPRHVSKSPRRLDFGQVGNLVPVGERDPLAPFSAPPIYPLALRAPTDTFTISHVPNPTPLLPPTGTTASELPKSSPLPIPLNTPAITNLPPPAVPDNQRGRSLGVDTLGDDCPRTRSRSRGVTPAPEAGHSPSLMAVDVHKGKPSGVKRKRGESNAAASRKK</sequence>
<feature type="compositionally biased region" description="Basic and acidic residues" evidence="1">
    <location>
        <begin position="8"/>
        <end position="20"/>
    </location>
</feature>
<evidence type="ECO:0000256" key="1">
    <source>
        <dbReference type="SAM" id="MobiDB-lite"/>
    </source>
</evidence>
<feature type="region of interest" description="Disordered" evidence="1">
    <location>
        <begin position="83"/>
        <end position="241"/>
    </location>
</feature>
<dbReference type="Proteomes" id="UP000807306">
    <property type="component" value="Unassembled WGS sequence"/>
</dbReference>
<feature type="compositionally biased region" description="Basic residues" evidence="1">
    <location>
        <begin position="689"/>
        <end position="698"/>
    </location>
</feature>
<feature type="compositionally biased region" description="Polar residues" evidence="1">
    <location>
        <begin position="484"/>
        <end position="521"/>
    </location>
</feature>
<feature type="compositionally biased region" description="Acidic residues" evidence="1">
    <location>
        <begin position="194"/>
        <end position="216"/>
    </location>
</feature>
<name>A0A9P6JM18_9AGAR</name>
<feature type="region of interest" description="Disordered" evidence="1">
    <location>
        <begin position="603"/>
        <end position="709"/>
    </location>
</feature>
<protein>
    <recommendedName>
        <fullName evidence="4">Zn(2)-C6 fungal-type domain-containing protein</fullName>
    </recommendedName>
</protein>
<feature type="compositionally biased region" description="Acidic residues" evidence="1">
    <location>
        <begin position="413"/>
        <end position="423"/>
    </location>
</feature>
<feature type="compositionally biased region" description="Basic residues" evidence="1">
    <location>
        <begin position="180"/>
        <end position="190"/>
    </location>
</feature>
<dbReference type="AlphaFoldDB" id="A0A9P6JM18"/>
<keyword evidence="3" id="KW-1185">Reference proteome</keyword>
<feature type="region of interest" description="Disordered" evidence="1">
    <location>
        <begin position="325"/>
        <end position="346"/>
    </location>
</feature>
<feature type="compositionally biased region" description="Basic residues" evidence="1">
    <location>
        <begin position="221"/>
        <end position="238"/>
    </location>
</feature>
<evidence type="ECO:0000313" key="2">
    <source>
        <dbReference type="EMBL" id="KAF9525842.1"/>
    </source>
</evidence>
<feature type="compositionally biased region" description="Low complexity" evidence="1">
    <location>
        <begin position="443"/>
        <end position="453"/>
    </location>
</feature>
<proteinExistence type="predicted"/>
<comment type="caution">
    <text evidence="2">The sequence shown here is derived from an EMBL/GenBank/DDBJ whole genome shotgun (WGS) entry which is preliminary data.</text>
</comment>
<organism evidence="2 3">
    <name type="scientific">Crepidotus variabilis</name>
    <dbReference type="NCBI Taxonomy" id="179855"/>
    <lineage>
        <taxon>Eukaryota</taxon>
        <taxon>Fungi</taxon>
        <taxon>Dikarya</taxon>
        <taxon>Basidiomycota</taxon>
        <taxon>Agaricomycotina</taxon>
        <taxon>Agaricomycetes</taxon>
        <taxon>Agaricomycetidae</taxon>
        <taxon>Agaricales</taxon>
        <taxon>Agaricineae</taxon>
        <taxon>Crepidotaceae</taxon>
        <taxon>Crepidotus</taxon>
    </lineage>
</organism>
<evidence type="ECO:0008006" key="4">
    <source>
        <dbReference type="Google" id="ProtNLM"/>
    </source>
</evidence>
<dbReference type="EMBL" id="MU157879">
    <property type="protein sequence ID" value="KAF9525842.1"/>
    <property type="molecule type" value="Genomic_DNA"/>
</dbReference>
<gene>
    <name evidence="2" type="ORF">CPB83DRAFT_896731</name>
</gene>
<feature type="region of interest" description="Disordered" evidence="1">
    <location>
        <begin position="1"/>
        <end position="34"/>
    </location>
</feature>
<evidence type="ECO:0000313" key="3">
    <source>
        <dbReference type="Proteomes" id="UP000807306"/>
    </source>
</evidence>
<feature type="compositionally biased region" description="Basic and acidic residues" evidence="1">
    <location>
        <begin position="332"/>
        <end position="346"/>
    </location>
</feature>